<evidence type="ECO:0000256" key="7">
    <source>
        <dbReference type="SAM" id="MobiDB-lite"/>
    </source>
</evidence>
<dbReference type="InterPro" id="IPR006776">
    <property type="entry name" value="SsgB"/>
</dbReference>
<comment type="subcellular location">
    <subcellularLocation>
        <location evidence="1">Cell septum</location>
    </subcellularLocation>
</comment>
<dbReference type="EMBL" id="JAVRFH010000092">
    <property type="protein sequence ID" value="MDT0616039.1"/>
    <property type="molecule type" value="Genomic_DNA"/>
</dbReference>
<keyword evidence="3" id="KW-0132">Cell division</keyword>
<dbReference type="Gene3D" id="2.30.31.20">
    <property type="entry name" value="Sporulation-specific cell division protein SsgB"/>
    <property type="match status" value="1"/>
</dbReference>
<evidence type="ECO:0000256" key="6">
    <source>
        <dbReference type="ARBA" id="ARBA00023306"/>
    </source>
</evidence>
<accession>A0ABU3B0Q5</accession>
<evidence type="ECO:0000313" key="8">
    <source>
        <dbReference type="EMBL" id="MDT0616039.1"/>
    </source>
</evidence>
<reference evidence="8" key="1">
    <citation type="submission" date="2024-05" db="EMBL/GenBank/DDBJ databases">
        <title>30 novel species of actinomycetes from the DSMZ collection.</title>
        <authorList>
            <person name="Nouioui I."/>
        </authorList>
    </citation>
    <scope>NUCLEOTIDE SEQUENCE</scope>
    <source>
        <strain evidence="8">DSM 40712</strain>
    </source>
</reference>
<dbReference type="Pfam" id="PF04686">
    <property type="entry name" value="SsgA"/>
    <property type="match status" value="1"/>
</dbReference>
<keyword evidence="6" id="KW-0131">Cell cycle</keyword>
<feature type="region of interest" description="Disordered" evidence="7">
    <location>
        <begin position="56"/>
        <end position="88"/>
    </location>
</feature>
<evidence type="ECO:0000256" key="2">
    <source>
        <dbReference type="ARBA" id="ARBA00009323"/>
    </source>
</evidence>
<proteinExistence type="inferred from homology"/>
<keyword evidence="5" id="KW-0717">Septation</keyword>
<dbReference type="RefSeq" id="WP_311585091.1">
    <property type="nucleotide sequence ID" value="NZ_JAVRFH010000092.1"/>
</dbReference>
<protein>
    <submittedName>
        <fullName evidence="8">SsgA family sporulation/cell division regulator</fullName>
    </submittedName>
</protein>
<sequence>MTVRKDEPMDHLAATDEEFDALLEASSLGAPHVVAETGDIPATARRRMTQAVHRKRLSLGTPVGTRYPQADDGPDNNSLQAAPAAEASPAAPSRSVYDLFAGTLITGKSVMAGVLLGWLRSAPAGRSNRREGRAPKLWVQLPRDRHALWLATRESLNRGALLPCTTDDDSMTAHRSWHRTLAGTVAAASHNTLGETQVAFSCTLPSLQEVQPLAPEIAVPTGLPPCTLTWADEWRSWQRLRNLRQSADPWGKPGGALMCATATGLLLYTVPPTLVHIEHFTTDAYMAIGGGLLVPKAIAATKRASRVQESGTPGHGPRRPTRTDRAKVRRAVVDGTAELSAELPMLVHFDERESLALASSLHARLIYRASDPYAVEARFRVNGQGETVWIFARDLLKKGLEHKNGIGDVVVWPDADPQNEPRIFIRLSSPEGTALLSVADTGLRAFLEAASKLVAFGEEHPHLLPALNALETTMGELARPGRCE</sequence>
<keyword evidence="4" id="KW-0749">Sporulation</keyword>
<evidence type="ECO:0000313" key="9">
    <source>
        <dbReference type="Proteomes" id="UP001180724"/>
    </source>
</evidence>
<dbReference type="Proteomes" id="UP001180724">
    <property type="component" value="Unassembled WGS sequence"/>
</dbReference>
<evidence type="ECO:0000256" key="5">
    <source>
        <dbReference type="ARBA" id="ARBA00023210"/>
    </source>
</evidence>
<dbReference type="InterPro" id="IPR038658">
    <property type="entry name" value="SsgB_sf"/>
</dbReference>
<comment type="similarity">
    <text evidence="2">Belongs to the SsgA family.</text>
</comment>
<keyword evidence="9" id="KW-1185">Reference proteome</keyword>
<evidence type="ECO:0000256" key="3">
    <source>
        <dbReference type="ARBA" id="ARBA00022618"/>
    </source>
</evidence>
<evidence type="ECO:0000256" key="1">
    <source>
        <dbReference type="ARBA" id="ARBA00004431"/>
    </source>
</evidence>
<gene>
    <name evidence="8" type="ORF">RM812_38680</name>
</gene>
<organism evidence="8 9">
    <name type="scientific">Streptomyces lancefieldiae</name>
    <dbReference type="NCBI Taxonomy" id="3075520"/>
    <lineage>
        <taxon>Bacteria</taxon>
        <taxon>Bacillati</taxon>
        <taxon>Actinomycetota</taxon>
        <taxon>Actinomycetes</taxon>
        <taxon>Kitasatosporales</taxon>
        <taxon>Streptomycetaceae</taxon>
        <taxon>Streptomyces</taxon>
    </lineage>
</organism>
<name>A0ABU3B0Q5_9ACTN</name>
<comment type="caution">
    <text evidence="8">The sequence shown here is derived from an EMBL/GenBank/DDBJ whole genome shotgun (WGS) entry which is preliminary data.</text>
</comment>
<evidence type="ECO:0000256" key="4">
    <source>
        <dbReference type="ARBA" id="ARBA00022969"/>
    </source>
</evidence>
<feature type="region of interest" description="Disordered" evidence="7">
    <location>
        <begin position="304"/>
        <end position="326"/>
    </location>
</feature>